<dbReference type="EMBL" id="KF901106">
    <property type="protein sequence ID" value="AIF18301.1"/>
    <property type="molecule type" value="Genomic_DNA"/>
</dbReference>
<dbReference type="AlphaFoldDB" id="A0A075HPG9"/>
<reference evidence="1" key="1">
    <citation type="journal article" date="2014" name="Genome Biol. Evol.">
        <title>Pangenome evidence for extensive interdomain horizontal transfer affecting lineage core and shell genes in uncultured planktonic thaumarchaeota and euryarchaeota.</title>
        <authorList>
            <person name="Deschamps P."/>
            <person name="Zivanovic Y."/>
            <person name="Moreira D."/>
            <person name="Rodriguez-Valera F."/>
            <person name="Lopez-Garcia P."/>
        </authorList>
    </citation>
    <scope>NUCLEOTIDE SEQUENCE</scope>
</reference>
<organism evidence="1">
    <name type="scientific">uncultured marine group II/III euryarchaeote KM3_82_C12</name>
    <dbReference type="NCBI Taxonomy" id="1456518"/>
    <lineage>
        <taxon>Archaea</taxon>
        <taxon>Methanobacteriati</taxon>
        <taxon>Methanobacteriota</taxon>
        <taxon>environmental samples</taxon>
    </lineage>
</organism>
<proteinExistence type="predicted"/>
<sequence length="145" mass="15553">MILWCILPSKFRFPESTLPTTRSAFSIADSISGSRGPELPMQVVHPYPTTLKPRASRSSVRPAASKYSVTTRLPGAKLGFTHGLIVRPCFLALRASKPAATMTLGLLVLVQLVIAAITMSPCFSSQSRPSIIALAPFRDASTPCP</sequence>
<accession>A0A075HPG9</accession>
<evidence type="ECO:0000313" key="1">
    <source>
        <dbReference type="EMBL" id="AIF18301.1"/>
    </source>
</evidence>
<protein>
    <submittedName>
        <fullName evidence="1">Uncharacterized protein</fullName>
    </submittedName>
</protein>
<name>A0A075HPG9_9EURY</name>